<dbReference type="EMBL" id="LR865366">
    <property type="protein sequence ID" value="CAD2086335.1"/>
    <property type="molecule type" value="Genomic_DNA"/>
</dbReference>
<dbReference type="VEuPathDB" id="PlasmoDB:PVLDE_0402010"/>
<protein>
    <submittedName>
        <fullName evidence="2">Uncharacterized protein</fullName>
    </submittedName>
</protein>
<accession>A0A6V7RW49</accession>
<dbReference type="Gene3D" id="1.10.287.1490">
    <property type="match status" value="1"/>
</dbReference>
<dbReference type="SUPFAM" id="SSF116907">
    <property type="entry name" value="Hook domain"/>
    <property type="match status" value="1"/>
</dbReference>
<dbReference type="GO" id="GO:0000785">
    <property type="term" value="C:chromatin"/>
    <property type="evidence" value="ECO:0007669"/>
    <property type="project" value="TreeGrafter"/>
</dbReference>
<proteinExistence type="predicted"/>
<dbReference type="AlphaFoldDB" id="A0A6V7RW49"/>
<dbReference type="GO" id="GO:0000793">
    <property type="term" value="C:condensed chromosome"/>
    <property type="evidence" value="ECO:0007669"/>
    <property type="project" value="TreeGrafter"/>
</dbReference>
<dbReference type="GO" id="GO:0000796">
    <property type="term" value="C:condensin complex"/>
    <property type="evidence" value="ECO:0007669"/>
    <property type="project" value="TreeGrafter"/>
</dbReference>
<gene>
    <name evidence="2" type="ORF">PVLDE_0402010</name>
</gene>
<reference evidence="2 3" key="1">
    <citation type="submission" date="2020-08" db="EMBL/GenBank/DDBJ databases">
        <authorList>
            <person name="Ramaprasad A."/>
        </authorList>
    </citation>
    <scope>NUCLEOTIDE SEQUENCE [LARGE SCALE GENOMIC DNA]</scope>
</reference>
<sequence>MKDVEKNINYIKDFVQTFYFAKNIELIVDESALKQINKTHKENNSSVNIYSCYSIWLCMNEIYPSWFDISIHPAQFDSEVDAYECILKYLNEYHESKFEIIIKKILGNLLGLTINDFIDIYNLVILAALVSDDKQKHINSILSLSHETQKYIHNIVEILDKTESAPKEAKLSSQNSSNKDITNINESMKNEIRQLKEKVKYLEIENENLTNSITEKNKIVEETKEKINSLQKQINTVSEKAKIQYISQIEEHEKKIHELQSNLEKQTKDKNNIENNLKNKIKELEDEQNILKQENSNINNLQNKINKYKEKIDSLITVQNINKELEDRLKDNTKKSIDMENEVQKLRTELNSTKLYKDKCSELSGELEKTKNEYEKLQQAIGEKNKTMQQLKTDLEEKTKAYDLIRKEQNLNKFNIGLSNVDQTEELLRLKKENENLKNEIDLKKNEELNKAKEFEKEIDNLKKINEELKNKTEEIMKNNSEFDKKLPENDNLYLKEIEEKKKNIENKEKELKEKQKDLEDKQRDIDNKQKELDEKRKETEHIKKELEGKNKEVEAKQKEVELKQKDIENREKESKEAKVETPNEIEQMKKNIEQKQKEINELKEANEKMVAQLSSMKGNVDTIINNKVIKLEAELLMEKKNAGFIEETTKNKLSKEFNSALQIFKEQLQIREKEIEYYKDALKMQIDMTKDEQKLLSDIIHGLGLKYKQLQTYNLSLKNEIIGIKQRTQAYVEPERK</sequence>
<feature type="region of interest" description="Disordered" evidence="1">
    <location>
        <begin position="514"/>
        <end position="540"/>
    </location>
</feature>
<dbReference type="GO" id="GO:0003682">
    <property type="term" value="F:chromatin binding"/>
    <property type="evidence" value="ECO:0007669"/>
    <property type="project" value="TreeGrafter"/>
</dbReference>
<dbReference type="Proteomes" id="UP000515308">
    <property type="component" value="Chromosome PVLDE_04"/>
</dbReference>
<organism evidence="2 3">
    <name type="scientific">Plasmodium vinckei lentum</name>
    <dbReference type="NCBI Taxonomy" id="138297"/>
    <lineage>
        <taxon>Eukaryota</taxon>
        <taxon>Sar</taxon>
        <taxon>Alveolata</taxon>
        <taxon>Apicomplexa</taxon>
        <taxon>Aconoidasida</taxon>
        <taxon>Haemosporida</taxon>
        <taxon>Plasmodiidae</taxon>
        <taxon>Plasmodium</taxon>
        <taxon>Plasmodium (Vinckeia)</taxon>
    </lineage>
</organism>
<evidence type="ECO:0000313" key="2">
    <source>
        <dbReference type="EMBL" id="CAD2086335.1"/>
    </source>
</evidence>
<evidence type="ECO:0000256" key="1">
    <source>
        <dbReference type="SAM" id="MobiDB-lite"/>
    </source>
</evidence>
<dbReference type="GO" id="GO:0007076">
    <property type="term" value="P:mitotic chromosome condensation"/>
    <property type="evidence" value="ECO:0007669"/>
    <property type="project" value="TreeGrafter"/>
</dbReference>
<name>A0A6V7RW49_PLAVN</name>
<evidence type="ECO:0000313" key="3">
    <source>
        <dbReference type="Proteomes" id="UP000515308"/>
    </source>
</evidence>
<dbReference type="PANTHER" id="PTHR43941:SF1">
    <property type="entry name" value="STRUCTURAL MAINTENANCE OF CHROMOSOMES PROTEIN 2"/>
    <property type="match status" value="1"/>
</dbReference>
<dbReference type="PANTHER" id="PTHR43941">
    <property type="entry name" value="STRUCTURAL MAINTENANCE OF CHROMOSOMES PROTEIN 2"/>
    <property type="match status" value="1"/>
</dbReference>